<dbReference type="InterPro" id="IPR057191">
    <property type="entry name" value="DUF7869"/>
</dbReference>
<organism evidence="3 4">
    <name type="scientific">Crassostrea virginica</name>
    <name type="common">Eastern oyster</name>
    <dbReference type="NCBI Taxonomy" id="6565"/>
    <lineage>
        <taxon>Eukaryota</taxon>
        <taxon>Metazoa</taxon>
        <taxon>Spiralia</taxon>
        <taxon>Lophotrochozoa</taxon>
        <taxon>Mollusca</taxon>
        <taxon>Bivalvia</taxon>
        <taxon>Autobranchia</taxon>
        <taxon>Pteriomorphia</taxon>
        <taxon>Ostreida</taxon>
        <taxon>Ostreoidea</taxon>
        <taxon>Ostreidae</taxon>
        <taxon>Crassostrea</taxon>
    </lineage>
</organism>
<dbReference type="Proteomes" id="UP000694844">
    <property type="component" value="Chromosome 8"/>
</dbReference>
<dbReference type="RefSeq" id="XP_022298648.1">
    <property type="nucleotide sequence ID" value="XM_022442940.1"/>
</dbReference>
<reference evidence="4" key="1">
    <citation type="submission" date="2025-08" db="UniProtKB">
        <authorList>
            <consortium name="RefSeq"/>
        </authorList>
    </citation>
    <scope>IDENTIFICATION</scope>
    <source>
        <tissue evidence="4">Whole sample</tissue>
    </source>
</reference>
<feature type="domain" description="DUF7869" evidence="2">
    <location>
        <begin position="393"/>
        <end position="548"/>
    </location>
</feature>
<evidence type="ECO:0000259" key="2">
    <source>
        <dbReference type="Pfam" id="PF25273"/>
    </source>
</evidence>
<accession>A0A8B8B6B0</accession>
<evidence type="ECO:0000313" key="3">
    <source>
        <dbReference type="Proteomes" id="UP000694844"/>
    </source>
</evidence>
<gene>
    <name evidence="4" type="primary">LOC111107656</name>
</gene>
<evidence type="ECO:0000313" key="4">
    <source>
        <dbReference type="RefSeq" id="XP_022298648.1"/>
    </source>
</evidence>
<dbReference type="Pfam" id="PF25273">
    <property type="entry name" value="DUF7869"/>
    <property type="match status" value="1"/>
</dbReference>
<dbReference type="OrthoDB" id="6124089at2759"/>
<proteinExistence type="predicted"/>
<keyword evidence="3" id="KW-1185">Reference proteome</keyword>
<dbReference type="PANTHER" id="PTHR34415:SF1">
    <property type="entry name" value="INTEGRASE CATALYTIC DOMAIN-CONTAINING PROTEIN"/>
    <property type="match status" value="1"/>
</dbReference>
<dbReference type="PANTHER" id="PTHR34415">
    <property type="entry name" value="INTEGRASE CATALYTIC DOMAIN-CONTAINING PROTEIN"/>
    <property type="match status" value="1"/>
</dbReference>
<name>A0A8B8B6B0_CRAVI</name>
<sequence length="610" mass="69933">MGLVFREELDRLVEEHFGINSTVSLNLNTELENLESSEDEQDENAIVDASISGLPLKDVDKLDAGCSCLRKCLDKLERQNLIEHIQNIRELSRSEKDMYIMGAIKVNGSTAKKSHEDIKRHRFSYCFNGVDICVAAFRIIYDISEDMLKAIAKHVVSKGITPRIHGNTGKKAPNAFAFEEYQRVKTFIMTYADDYGLPQPAAPRGRDEDPPVYLPASHTKKHVYEIYKNASPDKFVGQSSFYDLWKKLLPHIKISTPKDDACFKCESHRKAVEDARSEEDKLEATRAYLTHIEEARREREVYKTCVQESKEELLGYVCPNRPVQHQTSNLTKMHYTFDFAQSLILPHHARQIGQIYFTTPRKMHLFGVRLDGLSMQMNYMIDEDETIGPDGSLAHGPNSVISMIHHAFQTYGLGELDCSLHADNCGGQNKNRYVLGYLCWRVLVGLHRNINFMLQIPGHTRCLVDAGFGQIKKLYRRSDCDTRDDIARIIEQSSKSNKAVKFSEEEAWIWRDWKGYLSLRFKALKGIQQYQHFRFSSDAPGYVFVKRRADSEESRILLLLRDAPTSSLGDAPTHLVPGGLTEERQRYLYRFVRHLVRPCAQDQTCPAPEE</sequence>
<dbReference type="KEGG" id="cvn:111107656"/>
<evidence type="ECO:0000256" key="1">
    <source>
        <dbReference type="SAM" id="Coils"/>
    </source>
</evidence>
<dbReference type="AlphaFoldDB" id="A0A8B8B6B0"/>
<dbReference type="GeneID" id="111107656"/>
<feature type="coiled-coil region" evidence="1">
    <location>
        <begin position="265"/>
        <end position="312"/>
    </location>
</feature>
<protein>
    <submittedName>
        <fullName evidence="4">Uncharacterized protein LOC111107656</fullName>
    </submittedName>
</protein>
<keyword evidence="1" id="KW-0175">Coiled coil</keyword>